<dbReference type="InterPro" id="IPR011059">
    <property type="entry name" value="Metal-dep_hydrolase_composite"/>
</dbReference>
<name>K0AV18_GOTA9</name>
<comment type="pathway">
    <text evidence="1 8">Purine metabolism; guanine degradation; xanthine from guanine: step 1/1.</text>
</comment>
<sequence length="427" mass="47803">MSIKAYKGNIIFTKALSEFTILEGGYIIVENDKVKGTFKSLPDDYKSVEVTDYGDKLIIPGFVDTHLHAPQFPNRGLGLDKELLPWLETYTFPEESKFSDVDYAKRVYSRLVHELWRVGTTRSVVFGTIHKDSTKALMDLFIEAGLGAFVGKVNMDRNSPDYLIEDTEQSLKDTEEILKEYSDKCPIVKPIITPRFVPTCTPELMKGLGELAKKYNAPIQSHLSENRGEVEWVKELHPDQPNYSKVYDAYGLFGDQPTVMAHCVHNNDDEIKLMAKNGVYVAHSPDSNYNLSSGIAPIRKYLDNGVNVGLASDISGGHTISIPECITTAVQGSKARWVYLEEGYNSLSTSEAFYIATKGGGSFLGKVGSFEEGYEFDALIIDDSSLADVNERSLSERIERFLYIGDDRNIVDRYVAGIKIKEPRIIK</sequence>
<dbReference type="Gene3D" id="3.20.20.140">
    <property type="entry name" value="Metal-dependent hydrolases"/>
    <property type="match status" value="1"/>
</dbReference>
<evidence type="ECO:0000256" key="4">
    <source>
        <dbReference type="ARBA" id="ARBA00022723"/>
    </source>
</evidence>
<evidence type="ECO:0000256" key="8">
    <source>
        <dbReference type="RuleBase" id="RU366009"/>
    </source>
</evidence>
<proteinExistence type="inferred from homology"/>
<evidence type="ECO:0000256" key="5">
    <source>
        <dbReference type="ARBA" id="ARBA00022801"/>
    </source>
</evidence>
<evidence type="ECO:0000256" key="2">
    <source>
        <dbReference type="ARBA" id="ARBA00006745"/>
    </source>
</evidence>
<dbReference type="GO" id="GO:0008270">
    <property type="term" value="F:zinc ion binding"/>
    <property type="evidence" value="ECO:0007669"/>
    <property type="project" value="UniProtKB-UniRule"/>
</dbReference>
<dbReference type="HOGENOM" id="CLU_012358_0_1_9"/>
<dbReference type="GO" id="GO:0005829">
    <property type="term" value="C:cytosol"/>
    <property type="evidence" value="ECO:0007669"/>
    <property type="project" value="TreeGrafter"/>
</dbReference>
<evidence type="ECO:0000256" key="6">
    <source>
        <dbReference type="ARBA" id="ARBA00022833"/>
    </source>
</evidence>
<organism evidence="10 11">
    <name type="scientific">Gottschalkia acidurici (strain ATCC 7906 / DSM 604 / BCRC 14475 / CIP 104303 / KCTC 5404 / NCIMB 10678 / 9a)</name>
    <name type="common">Clostridium acidurici</name>
    <dbReference type="NCBI Taxonomy" id="1128398"/>
    <lineage>
        <taxon>Bacteria</taxon>
        <taxon>Bacillati</taxon>
        <taxon>Bacillota</taxon>
        <taxon>Tissierellia</taxon>
        <taxon>Tissierellales</taxon>
        <taxon>Gottschalkiaceae</taxon>
        <taxon>Gottschalkia</taxon>
    </lineage>
</organism>
<dbReference type="OrthoDB" id="9807210at2"/>
<evidence type="ECO:0000256" key="1">
    <source>
        <dbReference type="ARBA" id="ARBA00004984"/>
    </source>
</evidence>
<dbReference type="SUPFAM" id="SSF51556">
    <property type="entry name" value="Metallo-dependent hydrolases"/>
    <property type="match status" value="1"/>
</dbReference>
<gene>
    <name evidence="10" type="primary">guaD1</name>
    <name evidence="10" type="ordered locus">Curi_c00270</name>
</gene>
<keyword evidence="11" id="KW-1185">Reference proteome</keyword>
<dbReference type="eggNOG" id="COG0402">
    <property type="taxonomic scope" value="Bacteria"/>
</dbReference>
<evidence type="ECO:0000313" key="11">
    <source>
        <dbReference type="Proteomes" id="UP000006094"/>
    </source>
</evidence>
<feature type="domain" description="Amidohydrolase-related" evidence="9">
    <location>
        <begin position="58"/>
        <end position="417"/>
    </location>
</feature>
<dbReference type="PANTHER" id="PTHR11271:SF6">
    <property type="entry name" value="GUANINE DEAMINASE"/>
    <property type="match status" value="1"/>
</dbReference>
<dbReference type="Pfam" id="PF01979">
    <property type="entry name" value="Amidohydro_1"/>
    <property type="match status" value="1"/>
</dbReference>
<accession>K0AV18</accession>
<protein>
    <recommendedName>
        <fullName evidence="3 7">Guanine deaminase</fullName>
        <shortName evidence="8">Guanase</shortName>
        <ecNumber evidence="3 7">3.5.4.3</ecNumber>
    </recommendedName>
    <alternativeName>
        <fullName evidence="8">Guanine aminohydrolase</fullName>
    </alternativeName>
</protein>
<evidence type="ECO:0000259" key="9">
    <source>
        <dbReference type="Pfam" id="PF01979"/>
    </source>
</evidence>
<evidence type="ECO:0000256" key="3">
    <source>
        <dbReference type="ARBA" id="ARBA00012781"/>
    </source>
</evidence>
<dbReference type="GO" id="GO:0008892">
    <property type="term" value="F:guanine deaminase activity"/>
    <property type="evidence" value="ECO:0007669"/>
    <property type="project" value="UniProtKB-UniRule"/>
</dbReference>
<keyword evidence="5 8" id="KW-0378">Hydrolase</keyword>
<dbReference type="AlphaFoldDB" id="K0AV18"/>
<dbReference type="PATRIC" id="fig|1128398.3.peg.25"/>
<dbReference type="EMBL" id="CP003326">
    <property type="protein sequence ID" value="AFS77109.1"/>
    <property type="molecule type" value="Genomic_DNA"/>
</dbReference>
<dbReference type="SUPFAM" id="SSF51338">
    <property type="entry name" value="Composite domain of metallo-dependent hydrolases"/>
    <property type="match status" value="2"/>
</dbReference>
<keyword evidence="6 8" id="KW-0862">Zinc</keyword>
<dbReference type="EC" id="3.5.4.3" evidence="3 7"/>
<evidence type="ECO:0000313" key="10">
    <source>
        <dbReference type="EMBL" id="AFS77109.1"/>
    </source>
</evidence>
<dbReference type="Gene3D" id="2.30.40.10">
    <property type="entry name" value="Urease, subunit C, domain 1"/>
    <property type="match status" value="1"/>
</dbReference>
<comment type="cofactor">
    <cofactor evidence="8">
        <name>Zn(2+)</name>
        <dbReference type="ChEBI" id="CHEBI:29105"/>
    </cofactor>
    <text evidence="8">Binds 1 zinc ion per subunit.</text>
</comment>
<dbReference type="Proteomes" id="UP000006094">
    <property type="component" value="Chromosome"/>
</dbReference>
<dbReference type="GO" id="GO:0006147">
    <property type="term" value="P:guanine catabolic process"/>
    <property type="evidence" value="ECO:0007669"/>
    <property type="project" value="UniProtKB-UniRule"/>
</dbReference>
<keyword evidence="4 8" id="KW-0479">Metal-binding</keyword>
<comment type="catalytic activity">
    <reaction evidence="8">
        <text>guanine + H2O + H(+) = xanthine + NH4(+)</text>
        <dbReference type="Rhea" id="RHEA:14665"/>
        <dbReference type="ChEBI" id="CHEBI:15377"/>
        <dbReference type="ChEBI" id="CHEBI:15378"/>
        <dbReference type="ChEBI" id="CHEBI:16235"/>
        <dbReference type="ChEBI" id="CHEBI:17712"/>
        <dbReference type="ChEBI" id="CHEBI:28938"/>
        <dbReference type="EC" id="3.5.4.3"/>
    </reaction>
</comment>
<dbReference type="KEGG" id="cad:Curi_c00270"/>
<dbReference type="InterPro" id="IPR051607">
    <property type="entry name" value="Metallo-dep_hydrolases"/>
</dbReference>
<dbReference type="PANTHER" id="PTHR11271">
    <property type="entry name" value="GUANINE DEAMINASE"/>
    <property type="match status" value="1"/>
</dbReference>
<dbReference type="InterPro" id="IPR006680">
    <property type="entry name" value="Amidohydro-rel"/>
</dbReference>
<dbReference type="InterPro" id="IPR014311">
    <property type="entry name" value="Guanine_deaminase"/>
</dbReference>
<reference evidence="10 11" key="1">
    <citation type="journal article" date="2012" name="PLoS ONE">
        <title>The purine-utilizing bacterium Clostridium acidurici 9a: a genome-guided metabolic reconsideration.</title>
        <authorList>
            <person name="Hartwich K."/>
            <person name="Poehlein A."/>
            <person name="Daniel R."/>
        </authorList>
    </citation>
    <scope>NUCLEOTIDE SEQUENCE [LARGE SCALE GENOMIC DNA]</scope>
    <source>
        <strain evidence="11">ATCC 7906 / DSM 604 / BCRC 14475 / CIP 104303 / KCTC 5404 / NCIMB 10678 / 9a</strain>
    </source>
</reference>
<dbReference type="NCBIfam" id="TIGR02967">
    <property type="entry name" value="guan_deamin"/>
    <property type="match status" value="1"/>
</dbReference>
<evidence type="ECO:0000256" key="7">
    <source>
        <dbReference type="NCBIfam" id="TIGR02967"/>
    </source>
</evidence>
<comment type="function">
    <text evidence="8">Catalyzes the hydrolytic deamination of guanine, producing xanthine and ammonia.</text>
</comment>
<dbReference type="UniPathway" id="UPA00603">
    <property type="reaction ID" value="UER00660"/>
</dbReference>
<dbReference type="InterPro" id="IPR032466">
    <property type="entry name" value="Metal_Hydrolase"/>
</dbReference>
<dbReference type="STRING" id="1128398.Curi_c00270"/>
<dbReference type="RefSeq" id="WP_014966246.1">
    <property type="nucleotide sequence ID" value="NC_018664.1"/>
</dbReference>
<comment type="similarity">
    <text evidence="2 8">Belongs to the metallo-dependent hydrolases superfamily. ATZ/TRZ family.</text>
</comment>